<dbReference type="GO" id="GO:0007166">
    <property type="term" value="P:cell surface receptor signaling pathway"/>
    <property type="evidence" value="ECO:0007669"/>
    <property type="project" value="TreeGrafter"/>
</dbReference>
<dbReference type="GO" id="GO:0042130">
    <property type="term" value="P:negative regulation of T cell proliferation"/>
    <property type="evidence" value="ECO:0007669"/>
    <property type="project" value="TreeGrafter"/>
</dbReference>
<keyword evidence="5" id="KW-1133">Transmembrane helix</keyword>
<feature type="chain" id="PRO_5046685675" description="Immunoglobulin V-set domain-containing protein" evidence="11">
    <location>
        <begin position="18"/>
        <end position="135"/>
    </location>
</feature>
<evidence type="ECO:0000256" key="11">
    <source>
        <dbReference type="SAM" id="SignalP"/>
    </source>
</evidence>
<accession>A0AAQ6IU51</accession>
<proteinExistence type="predicted"/>
<evidence type="ECO:0000256" key="5">
    <source>
        <dbReference type="ARBA" id="ARBA00022989"/>
    </source>
</evidence>
<evidence type="ECO:0000256" key="3">
    <source>
        <dbReference type="ARBA" id="ARBA00022692"/>
    </source>
</evidence>
<evidence type="ECO:0000256" key="4">
    <source>
        <dbReference type="ARBA" id="ARBA00022729"/>
    </source>
</evidence>
<evidence type="ECO:0000313" key="14">
    <source>
        <dbReference type="Proteomes" id="UP000265040"/>
    </source>
</evidence>
<evidence type="ECO:0000256" key="2">
    <source>
        <dbReference type="ARBA" id="ARBA00022475"/>
    </source>
</evidence>
<dbReference type="GO" id="GO:0071222">
    <property type="term" value="P:cellular response to lipopolysaccharide"/>
    <property type="evidence" value="ECO:0007669"/>
    <property type="project" value="TreeGrafter"/>
</dbReference>
<keyword evidence="6" id="KW-0472">Membrane</keyword>
<dbReference type="GO" id="GO:0042102">
    <property type="term" value="P:positive regulation of T cell proliferation"/>
    <property type="evidence" value="ECO:0007669"/>
    <property type="project" value="TreeGrafter"/>
</dbReference>
<dbReference type="GO" id="GO:0009897">
    <property type="term" value="C:external side of plasma membrane"/>
    <property type="evidence" value="ECO:0007669"/>
    <property type="project" value="TreeGrafter"/>
</dbReference>
<keyword evidence="4 11" id="KW-0732">Signal</keyword>
<gene>
    <name evidence="13" type="primary">GHRH</name>
</gene>
<dbReference type="InterPro" id="IPR051713">
    <property type="entry name" value="T-cell_Activation_Regulation"/>
</dbReference>
<evidence type="ECO:0000256" key="7">
    <source>
        <dbReference type="ARBA" id="ARBA00023157"/>
    </source>
</evidence>
<dbReference type="Gene3D" id="2.60.40.10">
    <property type="entry name" value="Immunoglobulins"/>
    <property type="match status" value="1"/>
</dbReference>
<dbReference type="GeneTree" id="ENSGT01020000230622"/>
<comment type="subcellular location">
    <subcellularLocation>
        <location evidence="1">Cell membrane</location>
        <topology evidence="1">Single-pass type I membrane protein</topology>
    </subcellularLocation>
</comment>
<evidence type="ECO:0000313" key="13">
    <source>
        <dbReference type="Ensembl" id="ENSATEP00000078641.1"/>
    </source>
</evidence>
<keyword evidence="2" id="KW-1003">Cell membrane</keyword>
<name>A0AAQ6IU51_ANATE</name>
<evidence type="ECO:0000256" key="1">
    <source>
        <dbReference type="ARBA" id="ARBA00004251"/>
    </source>
</evidence>
<keyword evidence="14" id="KW-1185">Reference proteome</keyword>
<feature type="signal peptide" evidence="11">
    <location>
        <begin position="1"/>
        <end position="17"/>
    </location>
</feature>
<dbReference type="GO" id="GO:0031295">
    <property type="term" value="P:T cell costimulation"/>
    <property type="evidence" value="ECO:0007669"/>
    <property type="project" value="TreeGrafter"/>
</dbReference>
<dbReference type="AlphaFoldDB" id="A0AAQ6IU51"/>
<feature type="domain" description="Immunoglobulin V-set" evidence="12">
    <location>
        <begin position="27"/>
        <end position="116"/>
    </location>
</feature>
<keyword evidence="7" id="KW-1015">Disulfide bond</keyword>
<dbReference type="PANTHER" id="PTHR25466:SF14">
    <property type="entry name" value="BUTYROPHILIN SUBFAMILY 2 MEMBER A2-LIKE-RELATED"/>
    <property type="match status" value="1"/>
</dbReference>
<evidence type="ECO:0000256" key="8">
    <source>
        <dbReference type="ARBA" id="ARBA00023170"/>
    </source>
</evidence>
<sequence>MEILLLLADIVLQLTYTDVSCVFMENCILPCSFQNGAVIHWIQVAELLPVHSYYYNQDQLTDQDQHFRNRTSLFKDQISMGNASLQLTGVKVQDQGRYRCHTVTILSKNESFIHLQVDVMLKRRIISNKYSSEDR</sequence>
<dbReference type="SUPFAM" id="SSF48726">
    <property type="entry name" value="Immunoglobulin"/>
    <property type="match status" value="1"/>
</dbReference>
<dbReference type="Proteomes" id="UP000265040">
    <property type="component" value="Chromosome 2"/>
</dbReference>
<reference evidence="13" key="3">
    <citation type="submission" date="2025-09" db="UniProtKB">
        <authorList>
            <consortium name="Ensembl"/>
        </authorList>
    </citation>
    <scope>IDENTIFICATION</scope>
</reference>
<reference evidence="13" key="2">
    <citation type="submission" date="2025-08" db="UniProtKB">
        <authorList>
            <consortium name="Ensembl"/>
        </authorList>
    </citation>
    <scope>IDENTIFICATION</scope>
</reference>
<dbReference type="PANTHER" id="PTHR25466">
    <property type="entry name" value="T-LYMPHOCYTE ACTIVATION ANTIGEN"/>
    <property type="match status" value="1"/>
</dbReference>
<dbReference type="Ensembl" id="ENSATET00000077316.1">
    <property type="protein sequence ID" value="ENSATEP00000078641.1"/>
    <property type="gene ID" value="ENSATEG00000020928.3"/>
</dbReference>
<dbReference type="GO" id="GO:0006955">
    <property type="term" value="P:immune response"/>
    <property type="evidence" value="ECO:0007669"/>
    <property type="project" value="TreeGrafter"/>
</dbReference>
<dbReference type="Pfam" id="PF07686">
    <property type="entry name" value="V-set"/>
    <property type="match status" value="1"/>
</dbReference>
<evidence type="ECO:0000256" key="6">
    <source>
        <dbReference type="ARBA" id="ARBA00023136"/>
    </source>
</evidence>
<organism evidence="13 14">
    <name type="scientific">Anabas testudineus</name>
    <name type="common">Climbing perch</name>
    <name type="synonym">Anthias testudineus</name>
    <dbReference type="NCBI Taxonomy" id="64144"/>
    <lineage>
        <taxon>Eukaryota</taxon>
        <taxon>Metazoa</taxon>
        <taxon>Chordata</taxon>
        <taxon>Craniata</taxon>
        <taxon>Vertebrata</taxon>
        <taxon>Euteleostomi</taxon>
        <taxon>Actinopterygii</taxon>
        <taxon>Neopterygii</taxon>
        <taxon>Teleostei</taxon>
        <taxon>Neoteleostei</taxon>
        <taxon>Acanthomorphata</taxon>
        <taxon>Anabantaria</taxon>
        <taxon>Anabantiformes</taxon>
        <taxon>Anabantoidei</taxon>
        <taxon>Anabantidae</taxon>
        <taxon>Anabas</taxon>
    </lineage>
</organism>
<protein>
    <recommendedName>
        <fullName evidence="12">Immunoglobulin V-set domain-containing protein</fullName>
    </recommendedName>
</protein>
<evidence type="ECO:0000256" key="9">
    <source>
        <dbReference type="ARBA" id="ARBA00023180"/>
    </source>
</evidence>
<evidence type="ECO:0000256" key="10">
    <source>
        <dbReference type="ARBA" id="ARBA00023319"/>
    </source>
</evidence>
<reference evidence="13 14" key="1">
    <citation type="submission" date="2021-04" db="EMBL/GenBank/DDBJ databases">
        <authorList>
            <consortium name="Wellcome Sanger Institute Data Sharing"/>
        </authorList>
    </citation>
    <scope>NUCLEOTIDE SEQUENCE [LARGE SCALE GENOMIC DNA]</scope>
</reference>
<keyword evidence="3" id="KW-0812">Transmembrane</keyword>
<evidence type="ECO:0000259" key="12">
    <source>
        <dbReference type="Pfam" id="PF07686"/>
    </source>
</evidence>
<dbReference type="InterPro" id="IPR013783">
    <property type="entry name" value="Ig-like_fold"/>
</dbReference>
<dbReference type="InterPro" id="IPR036179">
    <property type="entry name" value="Ig-like_dom_sf"/>
</dbReference>
<keyword evidence="10" id="KW-0393">Immunoglobulin domain</keyword>
<keyword evidence="8" id="KW-0675">Receptor</keyword>
<dbReference type="InterPro" id="IPR013106">
    <property type="entry name" value="Ig_V-set"/>
</dbReference>
<keyword evidence="9" id="KW-0325">Glycoprotein</keyword>